<dbReference type="SUPFAM" id="SSF47576">
    <property type="entry name" value="Calponin-homology domain, CH-domain"/>
    <property type="match status" value="1"/>
</dbReference>
<dbReference type="InterPro" id="IPR036872">
    <property type="entry name" value="CH_dom_sf"/>
</dbReference>
<dbReference type="Gene3D" id="1.20.58.60">
    <property type="match status" value="9"/>
</dbReference>
<evidence type="ECO:0000259" key="4">
    <source>
        <dbReference type="PROSITE" id="PS50021"/>
    </source>
</evidence>
<dbReference type="Pfam" id="PF00307">
    <property type="entry name" value="CH"/>
    <property type="match status" value="2"/>
</dbReference>
<dbReference type="SMART" id="SM00150">
    <property type="entry name" value="SPEC"/>
    <property type="match status" value="6"/>
</dbReference>
<dbReference type="PROSITE" id="PS50021">
    <property type="entry name" value="CH"/>
    <property type="match status" value="2"/>
</dbReference>
<reference evidence="5" key="1">
    <citation type="submission" date="2023-01" db="EMBL/GenBank/DDBJ databases">
        <title>Genome assembly of the deep-sea coral Lophelia pertusa.</title>
        <authorList>
            <person name="Herrera S."/>
            <person name="Cordes E."/>
        </authorList>
    </citation>
    <scope>NUCLEOTIDE SEQUENCE</scope>
    <source>
        <strain evidence="5">USNM1676648</strain>
        <tissue evidence="5">Polyp</tissue>
    </source>
</reference>
<gene>
    <name evidence="5" type="ORF">OS493_023006</name>
</gene>
<accession>A0A9W9ZBL4</accession>
<organism evidence="5 6">
    <name type="scientific">Desmophyllum pertusum</name>
    <dbReference type="NCBI Taxonomy" id="174260"/>
    <lineage>
        <taxon>Eukaryota</taxon>
        <taxon>Metazoa</taxon>
        <taxon>Cnidaria</taxon>
        <taxon>Anthozoa</taxon>
        <taxon>Hexacorallia</taxon>
        <taxon>Scleractinia</taxon>
        <taxon>Caryophylliina</taxon>
        <taxon>Caryophylliidae</taxon>
        <taxon>Desmophyllum</taxon>
    </lineage>
</organism>
<dbReference type="SMART" id="SM00033">
    <property type="entry name" value="CH"/>
    <property type="match status" value="2"/>
</dbReference>
<evidence type="ECO:0000256" key="3">
    <source>
        <dbReference type="SAM" id="MobiDB-lite"/>
    </source>
</evidence>
<evidence type="ECO:0000313" key="5">
    <source>
        <dbReference type="EMBL" id="KAJ7378471.1"/>
    </source>
</evidence>
<dbReference type="EMBL" id="MU826366">
    <property type="protein sequence ID" value="KAJ7378471.1"/>
    <property type="molecule type" value="Genomic_DNA"/>
</dbReference>
<keyword evidence="6" id="KW-1185">Reference proteome</keyword>
<comment type="caution">
    <text evidence="5">The sequence shown here is derived from an EMBL/GenBank/DDBJ whole genome shotgun (WGS) entry which is preliminary data.</text>
</comment>
<feature type="coiled-coil region" evidence="2">
    <location>
        <begin position="619"/>
        <end position="673"/>
    </location>
</feature>
<proteinExistence type="predicted"/>
<keyword evidence="1" id="KW-0677">Repeat</keyword>
<feature type="coiled-coil region" evidence="2">
    <location>
        <begin position="1661"/>
        <end position="1688"/>
    </location>
</feature>
<feature type="region of interest" description="Disordered" evidence="3">
    <location>
        <begin position="501"/>
        <end position="520"/>
    </location>
</feature>
<sequence>MAVPPLEVSDLMEEIRDGHVLLSLLEVLLGKTLRREKGRMRVHKLNNVTTALKLLEENRVKLVGISNYDIVDGKSTPILGLIWSIILRFQVQGVMTENESDTTVKDFQVEKKLLSWCQTSLDGYEDAVKLKDFTSSWRDGLAFNAIIHTHKPELFRFESLLENDNRTNLDHAFNVANEEFSVPKLLDPADIDVKKPDKKLIIMYLTSLYHGLREYSPQGGRKKRKLDDLADLEAYRAKLKEVNTYISQVENVVSNKLETTGRLANPQEEYKTSKALKEDISKHRQDVEDVIEKGEEIMKSDKTDEIHCTEIKNELLLLHERWEKLDILSQRLHKRCRGAVVSPREQQIDVYILWIKKMRSEISTRGKSTNPADINSDIKKHKDAIARIEKKMPEIDRVIDEVEQVCKEPYIDDEDRLELQGKLNDLNTNWDEMRTEALQKDTDLQGRQSQSSPAEESVETEVLVQVEQNNVQHSAPSEFSTLEIKPKVDYTVESQPNVRYLDFEDGQGPNVDQIDSSDKDAEKDAKLAKLQDKRNATMLVLSSCSGKLEKLRSRGAPNDLQEVKEQQKIVKGCDSELKAGEPLLQDVILYGRKLTQDDLFNENEKEDITRDMGQLQEHYDELRNFVDDEQESLDELHEELEKRNKIREWETKRDELNVKLDLCEDKLRHQKQDQRPDDVKVNEERLAAAKVISAEVSALEPEVTRVTNEGNNLLRSENLDGEKKDKLVKDIRDIEETYEDLKKYSVGEVKRIIVDSRAKLNDIKSKDPNTTPEIQEQLEEIQKCTNDIVSVFPEIQSGYDYGNDLLLDNQLSEDTKNKVEKDMDGIGEQFQVIQKDINDEQDRLNALLSAEDEKNLGKLNKWKDWRDKLNSKYKKTRGKFNKVKGQGIPKEPKKVQEQLEITRECSSDIAESVPEIQEAFAHAKDLINDKGVDPTNKEAIQKDVKELGDGFKNLKLELNDYEKELESLSLKQEEEKSDRISRWEIWVIRIRELQDKCQAKTKTLKSKSEPKNKQDVEEQIILAKECKEELESATPVIQEGLDYGKLLLDDDVIDDDIKADIKKEVNDVEYNLDKMEKDNADEQGRLEVLAVQYDTDKKDKLEKWETWKVKLRSILALKRNHLNELKAEDPSNNNVEELLAKAKDCQDSLQNSEPEIKFALDYGEHLVDDDLTDPKEKQKIQEDVVEMERTLKDLKEDTAKETIRLEQIYEHQNKEKEQKLKQWEIWVIRMTDKENKCQEKLRDLKSKGEPQDKKGVEDQIILANEFQEELQSAKPVITDGLAYGSLLLQDDTFDEDTKAKVRQDVHHLDGDLTKLEQASNDEHNRLEAALLEQGEERKLKNWKHRVSRINELMNDCEDKLANVKSKGDPKNRKEAEEQIISANAFQDQLQSSKPEISDGLAYGWLLLEDDVISSDNKAGIRHDLHGLEDDLVKLEQAKVDEDRRLEWLLLLRQGKEKEQKLKRWEISIFRFNRRLGKCEEKFQNLKSKGDPKDMGEVEEQIVLTKECNDELQAAKPELSDALAYGWQLKEDNAIDDDNKKTAKKQLDGMEENLLKVEQANTYEQRRLWWLVLLHEGKEEEQKLKKWENWTIRIKDIMNKSEADLANLKSMGEPKNKEDIEEQVILAKKCNEELQLSKPEISDGLAYGWGLTEDDAIDKENKANVRQDIDQLEERLPKLEQANSQGQQRMEWLLLVYHGKEKEQKLMRWDMWNVRIKEHLKKSEENLASLKSKGEPKDKQDIEEHVILANECKDELQASMPEINEGLAYGRQLLEDDVIDHARKEREEPEEIESCYRKLKDLSVGLARTEPELISTLDHGRKLASNQDLNSDSRQEVSEDVVHLEERWKAIMKVSQDEYARLGVELGASEAKQRNLASWHERCDTLHKWVDENTQDCVPDPPPQRLRLGNQKTAKCYRGSSTRLGNQTRRRQRNHLTMEISLSTTIPSLK</sequence>
<feature type="domain" description="Calponin-homology (CH)" evidence="4">
    <location>
        <begin position="107"/>
        <end position="213"/>
    </location>
</feature>
<dbReference type="CDD" id="cd00176">
    <property type="entry name" value="SPEC"/>
    <property type="match status" value="1"/>
</dbReference>
<dbReference type="PANTHER" id="PTHR11915">
    <property type="entry name" value="SPECTRIN/FILAMIN RELATED CYTOSKELETAL PROTEIN"/>
    <property type="match status" value="1"/>
</dbReference>
<dbReference type="Proteomes" id="UP001163046">
    <property type="component" value="Unassembled WGS sequence"/>
</dbReference>
<name>A0A9W9ZBL4_9CNID</name>
<feature type="domain" description="Calponin-homology (CH)" evidence="4">
    <location>
        <begin position="1"/>
        <end position="90"/>
    </location>
</feature>
<feature type="coiled-coil region" evidence="2">
    <location>
        <begin position="1417"/>
        <end position="1444"/>
    </location>
</feature>
<dbReference type="InterPro" id="IPR018159">
    <property type="entry name" value="Spectrin/alpha-actinin"/>
</dbReference>
<protein>
    <recommendedName>
        <fullName evidence="4">Calponin-homology (CH) domain-containing protein</fullName>
    </recommendedName>
</protein>
<dbReference type="InterPro" id="IPR001715">
    <property type="entry name" value="CH_dom"/>
</dbReference>
<dbReference type="InterPro" id="IPR002017">
    <property type="entry name" value="Spectrin_repeat"/>
</dbReference>
<feature type="coiled-coil region" evidence="2">
    <location>
        <begin position="944"/>
        <end position="978"/>
    </location>
</feature>
<dbReference type="OrthoDB" id="5990288at2759"/>
<feature type="coiled-coil region" evidence="2">
    <location>
        <begin position="1058"/>
        <end position="1092"/>
    </location>
</feature>
<dbReference type="Pfam" id="PF00435">
    <property type="entry name" value="Spectrin"/>
    <property type="match status" value="3"/>
</dbReference>
<keyword evidence="2" id="KW-0175">Coiled coil</keyword>
<dbReference type="Gene3D" id="1.10.418.10">
    <property type="entry name" value="Calponin-like domain"/>
    <property type="match status" value="2"/>
</dbReference>
<evidence type="ECO:0000313" key="6">
    <source>
        <dbReference type="Proteomes" id="UP001163046"/>
    </source>
</evidence>
<feature type="coiled-coil region" evidence="2">
    <location>
        <begin position="1339"/>
        <end position="1366"/>
    </location>
</feature>
<evidence type="ECO:0000256" key="1">
    <source>
        <dbReference type="ARBA" id="ARBA00022737"/>
    </source>
</evidence>
<evidence type="ECO:0000256" key="2">
    <source>
        <dbReference type="SAM" id="Coils"/>
    </source>
</evidence>
<dbReference type="SUPFAM" id="SSF46966">
    <property type="entry name" value="Spectrin repeat"/>
    <property type="match status" value="5"/>
</dbReference>